<evidence type="ECO:0000256" key="7">
    <source>
        <dbReference type="PROSITE-ProRule" id="PRU00047"/>
    </source>
</evidence>
<dbReference type="InterPro" id="IPR051644">
    <property type="entry name" value="TRAMP_AT-DNA-binding"/>
</dbReference>
<evidence type="ECO:0000256" key="6">
    <source>
        <dbReference type="ARBA" id="ARBA00023242"/>
    </source>
</evidence>
<dbReference type="PROSITE" id="PS50158">
    <property type="entry name" value="ZF_CCHC"/>
    <property type="match status" value="1"/>
</dbReference>
<keyword evidence="3" id="KW-0677">Repeat</keyword>
<protein>
    <recommendedName>
        <fullName evidence="9">CCHC-type domain-containing protein</fullName>
    </recommendedName>
</protein>
<dbReference type="GO" id="GO:0008270">
    <property type="term" value="F:zinc ion binding"/>
    <property type="evidence" value="ECO:0007669"/>
    <property type="project" value="UniProtKB-KW"/>
</dbReference>
<dbReference type="GO" id="GO:0031499">
    <property type="term" value="C:TRAMP complex"/>
    <property type="evidence" value="ECO:0007669"/>
    <property type="project" value="TreeGrafter"/>
</dbReference>
<dbReference type="InterPro" id="IPR036875">
    <property type="entry name" value="Znf_CCHC_sf"/>
</dbReference>
<dbReference type="EMBL" id="MAVT02000558">
    <property type="protein sequence ID" value="POS74920.1"/>
    <property type="molecule type" value="Genomic_DNA"/>
</dbReference>
<feature type="compositionally biased region" description="Low complexity" evidence="8">
    <location>
        <begin position="103"/>
        <end position="118"/>
    </location>
</feature>
<organism evidence="10 11">
    <name type="scientific">Diaporthe helianthi</name>
    <dbReference type="NCBI Taxonomy" id="158607"/>
    <lineage>
        <taxon>Eukaryota</taxon>
        <taxon>Fungi</taxon>
        <taxon>Dikarya</taxon>
        <taxon>Ascomycota</taxon>
        <taxon>Pezizomycotina</taxon>
        <taxon>Sordariomycetes</taxon>
        <taxon>Sordariomycetidae</taxon>
        <taxon>Diaporthales</taxon>
        <taxon>Diaporthaceae</taxon>
        <taxon>Diaporthe</taxon>
    </lineage>
</organism>
<keyword evidence="2" id="KW-0479">Metal-binding</keyword>
<dbReference type="GO" id="GO:0071035">
    <property type="term" value="P:nuclear polyadenylation-dependent rRNA catabolic process"/>
    <property type="evidence" value="ECO:0007669"/>
    <property type="project" value="TreeGrafter"/>
</dbReference>
<feature type="region of interest" description="Disordered" evidence="8">
    <location>
        <begin position="1"/>
        <end position="146"/>
    </location>
</feature>
<keyword evidence="5" id="KW-0862">Zinc</keyword>
<dbReference type="GO" id="GO:0071037">
    <property type="term" value="P:nuclear polyadenylation-dependent snRNA catabolic process"/>
    <property type="evidence" value="ECO:0007669"/>
    <property type="project" value="TreeGrafter"/>
</dbReference>
<keyword evidence="11" id="KW-1185">Reference proteome</keyword>
<feature type="domain" description="CCHC-type" evidence="9">
    <location>
        <begin position="515"/>
        <end position="528"/>
    </location>
</feature>
<feature type="compositionally biased region" description="Pro residues" evidence="8">
    <location>
        <begin position="694"/>
        <end position="704"/>
    </location>
</feature>
<dbReference type="AlphaFoldDB" id="A0A2P5HXE9"/>
<feature type="compositionally biased region" description="Basic residues" evidence="8">
    <location>
        <begin position="677"/>
        <end position="686"/>
    </location>
</feature>
<dbReference type="PANTHER" id="PTHR46543:SF1">
    <property type="entry name" value="ZINC FINGER CCHC DOMAIN-CONTAINING PROTEIN 7"/>
    <property type="match status" value="1"/>
</dbReference>
<evidence type="ECO:0000256" key="4">
    <source>
        <dbReference type="ARBA" id="ARBA00022771"/>
    </source>
</evidence>
<comment type="subcellular location">
    <subcellularLocation>
        <location evidence="1">Nucleus</location>
    </subcellularLocation>
</comment>
<accession>A0A2P5HXE9</accession>
<dbReference type="GO" id="GO:0071031">
    <property type="term" value="P:nuclear mRNA surveillance of mRNA 3'-end processing"/>
    <property type="evidence" value="ECO:0007669"/>
    <property type="project" value="TreeGrafter"/>
</dbReference>
<feature type="compositionally biased region" description="Basic and acidic residues" evidence="8">
    <location>
        <begin position="33"/>
        <end position="42"/>
    </location>
</feature>
<dbReference type="GO" id="GO:0071038">
    <property type="term" value="P:TRAMP-dependent tRNA surveillance pathway"/>
    <property type="evidence" value="ECO:0007669"/>
    <property type="project" value="TreeGrafter"/>
</dbReference>
<evidence type="ECO:0000256" key="5">
    <source>
        <dbReference type="ARBA" id="ARBA00022833"/>
    </source>
</evidence>
<feature type="compositionally biased region" description="Acidic residues" evidence="8">
    <location>
        <begin position="354"/>
        <end position="368"/>
    </location>
</feature>
<evidence type="ECO:0000256" key="1">
    <source>
        <dbReference type="ARBA" id="ARBA00004123"/>
    </source>
</evidence>
<dbReference type="GO" id="GO:0071036">
    <property type="term" value="P:nuclear polyadenylation-dependent snoRNA catabolic process"/>
    <property type="evidence" value="ECO:0007669"/>
    <property type="project" value="TreeGrafter"/>
</dbReference>
<gene>
    <name evidence="10" type="ORF">DHEL01_v206683</name>
</gene>
<evidence type="ECO:0000256" key="2">
    <source>
        <dbReference type="ARBA" id="ARBA00022723"/>
    </source>
</evidence>
<dbReference type="InParanoid" id="A0A2P5HXE9"/>
<dbReference type="GO" id="GO:0003723">
    <property type="term" value="F:RNA binding"/>
    <property type="evidence" value="ECO:0007669"/>
    <property type="project" value="TreeGrafter"/>
</dbReference>
<dbReference type="InterPro" id="IPR001878">
    <property type="entry name" value="Znf_CCHC"/>
</dbReference>
<proteinExistence type="predicted"/>
<feature type="compositionally biased region" description="Polar residues" evidence="8">
    <location>
        <begin position="83"/>
        <end position="102"/>
    </location>
</feature>
<name>A0A2P5HXE9_DIAHE</name>
<evidence type="ECO:0000256" key="8">
    <source>
        <dbReference type="SAM" id="MobiDB-lite"/>
    </source>
</evidence>
<feature type="region of interest" description="Disordered" evidence="8">
    <location>
        <begin position="258"/>
        <end position="377"/>
    </location>
</feature>
<dbReference type="OrthoDB" id="4216928at2759"/>
<dbReference type="Proteomes" id="UP000094444">
    <property type="component" value="Unassembled WGS sequence"/>
</dbReference>
<feature type="compositionally biased region" description="Polar residues" evidence="8">
    <location>
        <begin position="616"/>
        <end position="643"/>
    </location>
</feature>
<feature type="region of interest" description="Disordered" evidence="8">
    <location>
        <begin position="590"/>
        <end position="726"/>
    </location>
</feature>
<dbReference type="STRING" id="158607.A0A2P5HXE9"/>
<sequence>MADQPADGAAVTAPEIETASAVAATASFDGADDTPHKRRAEDNGTSSPRKKARNDQTEADASDGVDKGEVNSGSESKTSASSKQAGRTWNSGITTQLRTSFGSSSRAAKSSKSNVAKPSPNPTASPREASPREYPPPPGQLAPEDRNELVAAVKAGETIVLPAVKEHDRMWELPPFSADFQGETWDDIFRSMFSQWSTDFTSKNQGNIDEVGLGHKFFKKVYLQRLDSLPGVNATLRKASYGHLHRTSKRSLLKGVAKGWTDLSNQPTSGKSESKEQAEGEIGQESQESEQPKQRLKGQKTSSKKAEARDSDTGRSADSSDRKSSSASSGTSFHGAPLPLPSELAADKQRPSIAEDDIPMDEDKVGDEDDKRQKSITTVPDRIKAESQMFPPTDDELEQRHRYFPGVPDDAVFCLTCAAYGHNTPDCPETTCKFCQQDHLSYSCPSRQRCTKCKELGHAKALCKEKLAMAAGEGFMECAFCQAQDHQEEQCPEIWETYRPQIGHIKQVRSVPIFCYCCGAEGHFGTDCGLADRKLPPSATWSNAGASLYIDPASSEEAIAFKNPLPEPPADSAPVIPGRSIKPQSHIIFEDSGDDDVAGQGFLRAPASGPRRPGQIQITSNINFGGPSSPSAQNGGAAQQDSSHPNKRRKQRGANAPASLPPKPQTAAPAPDAQASKKGKKNKKNGKNSQQQQPPLPPGPPPGPLYQSSQFGDGMSSGLALDDLDIPGHGDIDPDLLFDFTNSTMPGKEVALRTPLGVSTVQRRLDLAALHAALETNFSYAVDRIKTAPSAMLLENQAPWCHPLLYKDRMPREMQEAISTCALHASKNEVNSRVIMSCIEAKVDELLSSSAQVGALDALARTQALILHQSIRFFDGDVLARSSADTTFCELESAIHVLREHVSWDAASGPETTSQTAVAGDADGPFLATQPSRQFWESWVYQESARRTFLIASFFVHIWKMLTGQPLVHRWGDEELARQCWTLSAHLWEASDALDFAAAWRDRKHHVVRRGMIRSTVMDAGPGDLDVFGKMLMTAALGVDETKEWLGAMGARL</sequence>
<evidence type="ECO:0000313" key="11">
    <source>
        <dbReference type="Proteomes" id="UP000094444"/>
    </source>
</evidence>
<evidence type="ECO:0000259" key="9">
    <source>
        <dbReference type="PROSITE" id="PS50158"/>
    </source>
</evidence>
<feature type="compositionally biased region" description="Low complexity" evidence="8">
    <location>
        <begin position="665"/>
        <end position="676"/>
    </location>
</feature>
<reference evidence="10" key="1">
    <citation type="submission" date="2017-09" db="EMBL/GenBank/DDBJ databases">
        <title>Polyketide synthases of a Diaporthe helianthi virulent isolate.</title>
        <authorList>
            <person name="Baroncelli R."/>
        </authorList>
    </citation>
    <scope>NUCLEOTIDE SEQUENCE [LARGE SCALE GENOMIC DNA]</scope>
    <source>
        <strain evidence="10">7/96</strain>
    </source>
</reference>
<comment type="caution">
    <text evidence="10">The sequence shown here is derived from an EMBL/GenBank/DDBJ whole genome shotgun (WGS) entry which is preliminary data.</text>
</comment>
<dbReference type="PANTHER" id="PTHR46543">
    <property type="entry name" value="ZINC FINGER CCHC DOMAIN-CONTAINING PROTEIN 7"/>
    <property type="match status" value="1"/>
</dbReference>
<feature type="compositionally biased region" description="Polar residues" evidence="8">
    <location>
        <begin position="262"/>
        <end position="271"/>
    </location>
</feature>
<dbReference type="SUPFAM" id="SSF57756">
    <property type="entry name" value="Retrovirus zinc finger-like domains"/>
    <property type="match status" value="1"/>
</dbReference>
<dbReference type="GO" id="GO:0071039">
    <property type="term" value="P:nuclear polyadenylation-dependent CUT catabolic process"/>
    <property type="evidence" value="ECO:0007669"/>
    <property type="project" value="TreeGrafter"/>
</dbReference>
<dbReference type="Gene3D" id="4.10.60.10">
    <property type="entry name" value="Zinc finger, CCHC-type"/>
    <property type="match status" value="1"/>
</dbReference>
<keyword evidence="4 7" id="KW-0863">Zinc-finger</keyword>
<dbReference type="SMART" id="SM00343">
    <property type="entry name" value="ZnF_C2HC"/>
    <property type="match status" value="5"/>
</dbReference>
<feature type="compositionally biased region" description="Basic and acidic residues" evidence="8">
    <location>
        <begin position="304"/>
        <end position="324"/>
    </location>
</feature>
<feature type="compositionally biased region" description="Low complexity" evidence="8">
    <location>
        <begin position="72"/>
        <end position="82"/>
    </location>
</feature>
<evidence type="ECO:0000313" key="10">
    <source>
        <dbReference type="EMBL" id="POS74920.1"/>
    </source>
</evidence>
<evidence type="ECO:0000256" key="3">
    <source>
        <dbReference type="ARBA" id="ARBA00022737"/>
    </source>
</evidence>
<keyword evidence="6" id="KW-0539">Nucleus</keyword>